<dbReference type="SMART" id="SM00239">
    <property type="entry name" value="C2"/>
    <property type="match status" value="1"/>
</dbReference>
<dbReference type="InterPro" id="IPR000008">
    <property type="entry name" value="C2_dom"/>
</dbReference>
<evidence type="ECO:0000313" key="3">
    <source>
        <dbReference type="Proteomes" id="UP001168098"/>
    </source>
</evidence>
<gene>
    <name evidence="2" type="ORF">PVL29_021462</name>
</gene>
<dbReference type="Proteomes" id="UP001168098">
    <property type="component" value="Unassembled WGS sequence"/>
</dbReference>
<reference evidence="2 3" key="1">
    <citation type="journal article" date="2023" name="BMC Biotechnol.">
        <title>Vitis rotundifolia cv Carlos genome sequencing.</title>
        <authorList>
            <person name="Huff M."/>
            <person name="Hulse-Kemp A."/>
            <person name="Scheffler B."/>
            <person name="Youngblood R."/>
            <person name="Simpson S."/>
            <person name="Babiker E."/>
            <person name="Staton M."/>
        </authorList>
    </citation>
    <scope>NUCLEOTIDE SEQUENCE [LARGE SCALE GENOMIC DNA]</scope>
    <source>
        <tissue evidence="2">Leaf</tissue>
    </source>
</reference>
<protein>
    <recommendedName>
        <fullName evidence="1">C2 domain-containing protein</fullName>
    </recommendedName>
</protein>
<dbReference type="GO" id="GO:0006952">
    <property type="term" value="P:defense response"/>
    <property type="evidence" value="ECO:0007669"/>
    <property type="project" value="InterPro"/>
</dbReference>
<dbReference type="SUPFAM" id="SSF49562">
    <property type="entry name" value="C2 domain (Calcium/lipid-binding domain, CaLB)"/>
    <property type="match status" value="1"/>
</dbReference>
<dbReference type="InterPro" id="IPR035892">
    <property type="entry name" value="C2_domain_sf"/>
</dbReference>
<dbReference type="Pfam" id="PF00168">
    <property type="entry name" value="C2"/>
    <property type="match status" value="1"/>
</dbReference>
<dbReference type="InterPro" id="IPR044750">
    <property type="entry name" value="C2_SRC2/BAP"/>
</dbReference>
<dbReference type="AlphaFoldDB" id="A0AA38YZM6"/>
<accession>A0AA38YZM6</accession>
<name>A0AA38YZM6_VITRO</name>
<dbReference type="EMBL" id="JARBHA010000016">
    <property type="protein sequence ID" value="KAJ9679550.1"/>
    <property type="molecule type" value="Genomic_DNA"/>
</dbReference>
<evidence type="ECO:0000259" key="1">
    <source>
        <dbReference type="PROSITE" id="PS50004"/>
    </source>
</evidence>
<dbReference type="Gene3D" id="2.60.40.150">
    <property type="entry name" value="C2 domain"/>
    <property type="match status" value="1"/>
</dbReference>
<organism evidence="2 3">
    <name type="scientific">Vitis rotundifolia</name>
    <name type="common">Muscadine grape</name>
    <dbReference type="NCBI Taxonomy" id="103349"/>
    <lineage>
        <taxon>Eukaryota</taxon>
        <taxon>Viridiplantae</taxon>
        <taxon>Streptophyta</taxon>
        <taxon>Embryophyta</taxon>
        <taxon>Tracheophyta</taxon>
        <taxon>Spermatophyta</taxon>
        <taxon>Magnoliopsida</taxon>
        <taxon>eudicotyledons</taxon>
        <taxon>Gunneridae</taxon>
        <taxon>Pentapetalae</taxon>
        <taxon>rosids</taxon>
        <taxon>Vitales</taxon>
        <taxon>Vitaceae</taxon>
        <taxon>Viteae</taxon>
        <taxon>Vitis</taxon>
    </lineage>
</organism>
<comment type="caution">
    <text evidence="2">The sequence shown here is derived from an EMBL/GenBank/DDBJ whole genome shotgun (WGS) entry which is preliminary data.</text>
</comment>
<dbReference type="PANTHER" id="PTHR32246">
    <property type="entry name" value="INGRESSION PROTEIN FIC1"/>
    <property type="match status" value="1"/>
</dbReference>
<dbReference type="PANTHER" id="PTHR32246:SF20">
    <property type="entry name" value="CALCIUM-DEPENDENT LIPID-BINDING (CALB DOMAIN) FAMILY PROTEIN"/>
    <property type="match status" value="1"/>
</dbReference>
<evidence type="ECO:0000313" key="2">
    <source>
        <dbReference type="EMBL" id="KAJ9679550.1"/>
    </source>
</evidence>
<sequence length="272" mass="29549">MAPRFELKLKISSAKDLKNVNWRHGSLKSYAVVWVEPNAKCSTKVDHGGDTFPSWNETLHIPVPSSIEDSALYLDIVHVKSDDEDDTKPMIGSARLFLRDVVDDVGFGVEAFRTLELRRPSGRPQGKVDVEVSVRDLRYRAPEPYYTAPYGVPPPQGSRGAGYADPPAYAAPYGAPPPDPYYSNAAPYGRTPYGQPAYGYQEPTYGYGQGSYGQTVVVEEKKKKSGMGMGTGLAVGAVAGVLGGLAIAEGVDALEDHIADDVEERVEDEDDY</sequence>
<dbReference type="PROSITE" id="PS50004">
    <property type="entry name" value="C2"/>
    <property type="match status" value="1"/>
</dbReference>
<feature type="domain" description="C2" evidence="1">
    <location>
        <begin position="1"/>
        <end position="112"/>
    </location>
</feature>
<keyword evidence="3" id="KW-1185">Reference proteome</keyword>
<dbReference type="CDD" id="cd04051">
    <property type="entry name" value="C2_SRC2_like"/>
    <property type="match status" value="1"/>
</dbReference>
<proteinExistence type="predicted"/>